<evidence type="ECO:0000313" key="2">
    <source>
        <dbReference type="Proteomes" id="UP001234202"/>
    </source>
</evidence>
<keyword evidence="2" id="KW-1185">Reference proteome</keyword>
<dbReference type="EMBL" id="JASBWV010000004">
    <property type="protein sequence ID" value="KAJ9126752.1"/>
    <property type="molecule type" value="Genomic_DNA"/>
</dbReference>
<reference evidence="1" key="1">
    <citation type="submission" date="2023-04" db="EMBL/GenBank/DDBJ databases">
        <title>Draft Genome sequencing of Naganishia species isolated from polar environments using Oxford Nanopore Technology.</title>
        <authorList>
            <person name="Leo P."/>
            <person name="Venkateswaran K."/>
        </authorList>
    </citation>
    <scope>NUCLEOTIDE SEQUENCE</scope>
    <source>
        <strain evidence="1">DBVPG 5303</strain>
    </source>
</reference>
<comment type="caution">
    <text evidence="1">The sequence shown here is derived from an EMBL/GenBank/DDBJ whole genome shotgun (WGS) entry which is preliminary data.</text>
</comment>
<proteinExistence type="predicted"/>
<dbReference type="Proteomes" id="UP001234202">
    <property type="component" value="Unassembled WGS sequence"/>
</dbReference>
<organism evidence="1 2">
    <name type="scientific">Naganishia onofrii</name>
    <dbReference type="NCBI Taxonomy" id="1851511"/>
    <lineage>
        <taxon>Eukaryota</taxon>
        <taxon>Fungi</taxon>
        <taxon>Dikarya</taxon>
        <taxon>Basidiomycota</taxon>
        <taxon>Agaricomycotina</taxon>
        <taxon>Tremellomycetes</taxon>
        <taxon>Filobasidiales</taxon>
        <taxon>Filobasidiaceae</taxon>
        <taxon>Naganishia</taxon>
    </lineage>
</organism>
<sequence length="52" mass="5796">MDNYDLNNSDYLQGIHDREGRRSSVLDVGTGTGVWAYELGDEEAYTDVIGVE</sequence>
<name>A0ACC2XVS4_9TREE</name>
<gene>
    <name evidence="1" type="ORF">QFC24_001783</name>
</gene>
<accession>A0ACC2XVS4</accession>
<protein>
    <submittedName>
        <fullName evidence="1">Uncharacterized protein</fullName>
    </submittedName>
</protein>
<evidence type="ECO:0000313" key="1">
    <source>
        <dbReference type="EMBL" id="KAJ9126752.1"/>
    </source>
</evidence>